<accession>A0AAV6TH08</accession>
<name>A0AAV6TH08_9ARAC</name>
<proteinExistence type="predicted"/>
<protein>
    <submittedName>
        <fullName evidence="1">Uncharacterized protein</fullName>
    </submittedName>
</protein>
<evidence type="ECO:0000313" key="2">
    <source>
        <dbReference type="Proteomes" id="UP000827092"/>
    </source>
</evidence>
<dbReference type="AlphaFoldDB" id="A0AAV6TH08"/>
<dbReference type="Proteomes" id="UP000827092">
    <property type="component" value="Unassembled WGS sequence"/>
</dbReference>
<dbReference type="EMBL" id="JAFNEN010004661">
    <property type="protein sequence ID" value="KAG8170931.1"/>
    <property type="molecule type" value="Genomic_DNA"/>
</dbReference>
<organism evidence="1 2">
    <name type="scientific">Oedothorax gibbosus</name>
    <dbReference type="NCBI Taxonomy" id="931172"/>
    <lineage>
        <taxon>Eukaryota</taxon>
        <taxon>Metazoa</taxon>
        <taxon>Ecdysozoa</taxon>
        <taxon>Arthropoda</taxon>
        <taxon>Chelicerata</taxon>
        <taxon>Arachnida</taxon>
        <taxon>Araneae</taxon>
        <taxon>Araneomorphae</taxon>
        <taxon>Entelegynae</taxon>
        <taxon>Araneoidea</taxon>
        <taxon>Linyphiidae</taxon>
        <taxon>Erigoninae</taxon>
        <taxon>Oedothorax</taxon>
    </lineage>
</organism>
<comment type="caution">
    <text evidence="1">The sequence shown here is derived from an EMBL/GenBank/DDBJ whole genome shotgun (WGS) entry which is preliminary data.</text>
</comment>
<evidence type="ECO:0000313" key="1">
    <source>
        <dbReference type="EMBL" id="KAG8170931.1"/>
    </source>
</evidence>
<sequence length="163" mass="17699">MFNCFSMAPFPQLHFLSLIDICYKPPRSAPVAVSGRLTPGAFTHAPATSPHGGGVTSTRSSAVAALFGPQTLDAHPFSQGYCFVGDCYTPLSEFRFPLPSSAAKKPKPFFPWGLMSVRIDALTGVVHPQRQFCLPKWPMALPPVSSGLHHERGNSHLLNLRIV</sequence>
<reference evidence="1 2" key="1">
    <citation type="journal article" date="2022" name="Nat. Ecol. Evol.">
        <title>A masculinizing supergene underlies an exaggerated male reproductive morph in a spider.</title>
        <authorList>
            <person name="Hendrickx F."/>
            <person name="De Corte Z."/>
            <person name="Sonet G."/>
            <person name="Van Belleghem S.M."/>
            <person name="Kostlbacher S."/>
            <person name="Vangestel C."/>
        </authorList>
    </citation>
    <scope>NUCLEOTIDE SEQUENCE [LARGE SCALE GENOMIC DNA]</scope>
    <source>
        <strain evidence="1">W744_W776</strain>
    </source>
</reference>
<gene>
    <name evidence="1" type="ORF">JTE90_009215</name>
</gene>
<keyword evidence="2" id="KW-1185">Reference proteome</keyword>